<dbReference type="InterPro" id="IPR052022">
    <property type="entry name" value="26kDa_periplasmic_antigen"/>
</dbReference>
<evidence type="ECO:0000256" key="1">
    <source>
        <dbReference type="SAM" id="MobiDB-lite"/>
    </source>
</evidence>
<dbReference type="Gene3D" id="3.30.110.170">
    <property type="entry name" value="Protein of unknown function (DUF541), domain 1"/>
    <property type="match status" value="1"/>
</dbReference>
<dbReference type="PANTHER" id="PTHR34387">
    <property type="entry name" value="SLR1258 PROTEIN"/>
    <property type="match status" value="1"/>
</dbReference>
<evidence type="ECO:0000313" key="3">
    <source>
        <dbReference type="Proteomes" id="UP000092482"/>
    </source>
</evidence>
<dbReference type="RefSeq" id="WP_066637376.1">
    <property type="nucleotide sequence ID" value="NZ_CP014989.1"/>
</dbReference>
<dbReference type="EMBL" id="CP014989">
    <property type="protein sequence ID" value="ANS78513.1"/>
    <property type="molecule type" value="Genomic_DNA"/>
</dbReference>
<organism evidence="2 3">
    <name type="scientific">Serinicoccus hydrothermalis</name>
    <dbReference type="NCBI Taxonomy" id="1758689"/>
    <lineage>
        <taxon>Bacteria</taxon>
        <taxon>Bacillati</taxon>
        <taxon>Actinomycetota</taxon>
        <taxon>Actinomycetes</taxon>
        <taxon>Micrococcales</taxon>
        <taxon>Ornithinimicrobiaceae</taxon>
        <taxon>Serinicoccus</taxon>
    </lineage>
</organism>
<dbReference type="Proteomes" id="UP000092482">
    <property type="component" value="Chromosome"/>
</dbReference>
<keyword evidence="3" id="KW-1185">Reference proteome</keyword>
<dbReference type="InterPro" id="IPR007497">
    <property type="entry name" value="SIMPL/DUF541"/>
</dbReference>
<dbReference type="STRING" id="1758689.SGUI_1117"/>
<feature type="region of interest" description="Disordered" evidence="1">
    <location>
        <begin position="1"/>
        <end position="29"/>
    </location>
</feature>
<dbReference type="KEGG" id="serj:SGUI_1117"/>
<reference evidence="2 3" key="1">
    <citation type="submission" date="2016-03" db="EMBL/GenBank/DDBJ databases">
        <title>Shallow-sea hydrothermal system.</title>
        <authorList>
            <person name="Tang K."/>
        </authorList>
    </citation>
    <scope>NUCLEOTIDE SEQUENCE [LARGE SCALE GENOMIC DNA]</scope>
    <source>
        <strain evidence="2 3">JLT9</strain>
    </source>
</reference>
<protein>
    <recommendedName>
        <fullName evidence="4">Outer membrane protein</fullName>
    </recommendedName>
</protein>
<accession>A0A1B1NAQ6</accession>
<dbReference type="GO" id="GO:0006974">
    <property type="term" value="P:DNA damage response"/>
    <property type="evidence" value="ECO:0007669"/>
    <property type="project" value="TreeGrafter"/>
</dbReference>
<proteinExistence type="predicted"/>
<gene>
    <name evidence="2" type="ORF">SGUI_1117</name>
</gene>
<name>A0A1B1NAQ6_9MICO</name>
<dbReference type="Gene3D" id="3.30.70.2970">
    <property type="entry name" value="Protein of unknown function (DUF541), domain 2"/>
    <property type="match status" value="1"/>
</dbReference>
<sequence length="214" mass="22194">MHTPTPGAGPDRPTEDRVVVTGTGRAGAPPDSVVLDLHLEGHGSTVAQALQALTAASRACTDALPEHRVRTHALTLSPRYDHHGAPHGHTAGQSLRVVAPDPARAGELVATLAEAVGDALTVQSLRPEVSDTVGLEVRARELALLDARRRAEEYAALVDRAVGRAVTVEELPGPGAPVPHGAVARMSAEAAGPPVDAADHEITVQVRVTWDLTG</sequence>
<evidence type="ECO:0008006" key="4">
    <source>
        <dbReference type="Google" id="ProtNLM"/>
    </source>
</evidence>
<dbReference type="PANTHER" id="PTHR34387:SF1">
    <property type="entry name" value="PERIPLASMIC IMMUNOGENIC PROTEIN"/>
    <property type="match status" value="1"/>
</dbReference>
<dbReference type="AlphaFoldDB" id="A0A1B1NAQ6"/>
<dbReference type="OrthoDB" id="4865715at2"/>
<evidence type="ECO:0000313" key="2">
    <source>
        <dbReference type="EMBL" id="ANS78513.1"/>
    </source>
</evidence>
<dbReference type="Pfam" id="PF04402">
    <property type="entry name" value="SIMPL"/>
    <property type="match status" value="1"/>
</dbReference>